<reference evidence="2" key="1">
    <citation type="submission" date="2012-02" db="EMBL/GenBank/DDBJ databases">
        <title>Complete genome sequence of Rickettsia rhipicephali strain 3-7-female6-CWPP.</title>
        <authorList>
            <person name="Johnson S.L."/>
            <person name="Munk A.C."/>
            <person name="Han S."/>
            <person name="Bruce D.C."/>
            <person name="Dasch G.A."/>
        </authorList>
    </citation>
    <scope>NUCLEOTIDE SEQUENCE [LARGE SCALE GENOMIC DNA]</scope>
    <source>
        <strain evidence="2">3-7-female6-CWPP</strain>
    </source>
</reference>
<gene>
    <name evidence="1" type="ordered locus">MCC_06810</name>
</gene>
<organism evidence="1 2">
    <name type="scientific">Rickettsia rhipicephali (strain 3-7-female6-CWPP)</name>
    <dbReference type="NCBI Taxonomy" id="1105113"/>
    <lineage>
        <taxon>Bacteria</taxon>
        <taxon>Pseudomonadati</taxon>
        <taxon>Pseudomonadota</taxon>
        <taxon>Alphaproteobacteria</taxon>
        <taxon>Rickettsiales</taxon>
        <taxon>Rickettsiaceae</taxon>
        <taxon>Rickettsieae</taxon>
        <taxon>Rickettsia</taxon>
        <taxon>spotted fever group</taxon>
    </lineage>
</organism>
<sequence length="129" mass="14835">MKWQKNKLKKVKYIQRNSKKIITKLETANIKDSAVIQTQINEISSKVQTLENNVSIEQITNWMGKLLDGNITKGTVIDLRKILQEINESTSVITFIAKEIIYYKPLFNNPELLQVATTLLSPNFNLRSN</sequence>
<evidence type="ECO:0000313" key="1">
    <source>
        <dbReference type="EMBL" id="AFC72836.1"/>
    </source>
</evidence>
<protein>
    <submittedName>
        <fullName evidence="1">Uncharacterized protein</fullName>
    </submittedName>
</protein>
<accession>A0AAI8AAH0</accession>
<evidence type="ECO:0000313" key="2">
    <source>
        <dbReference type="Proteomes" id="UP000008006"/>
    </source>
</evidence>
<name>A0AAI8AAH0_RICR3</name>
<dbReference type="KEGG" id="rre:MCC_06810"/>
<keyword evidence="2" id="KW-1185">Reference proteome</keyword>
<dbReference type="Proteomes" id="UP000008006">
    <property type="component" value="Chromosome"/>
</dbReference>
<dbReference type="EMBL" id="CP003342">
    <property type="protein sequence ID" value="AFC72836.1"/>
    <property type="molecule type" value="Genomic_DNA"/>
</dbReference>
<dbReference type="RefSeq" id="WP_014409007.1">
    <property type="nucleotide sequence ID" value="NC_017042.1"/>
</dbReference>
<dbReference type="AlphaFoldDB" id="A0AAI8AAH0"/>
<proteinExistence type="predicted"/>